<keyword evidence="3" id="KW-1185">Reference proteome</keyword>
<feature type="region of interest" description="Disordered" evidence="1">
    <location>
        <begin position="193"/>
        <end position="228"/>
    </location>
</feature>
<proteinExistence type="predicted"/>
<dbReference type="EMBL" id="CASHTH010002922">
    <property type="protein sequence ID" value="CAI8037282.1"/>
    <property type="molecule type" value="Genomic_DNA"/>
</dbReference>
<accession>A0AA35SXV4</accession>
<protein>
    <submittedName>
        <fullName evidence="2">Uncharacterized protein</fullName>
    </submittedName>
</protein>
<comment type="caution">
    <text evidence="2">The sequence shown here is derived from an EMBL/GenBank/DDBJ whole genome shotgun (WGS) entry which is preliminary data.</text>
</comment>
<dbReference type="Proteomes" id="UP001174909">
    <property type="component" value="Unassembled WGS sequence"/>
</dbReference>
<gene>
    <name evidence="2" type="ORF">GBAR_LOCUS20839</name>
</gene>
<reference evidence="2" key="1">
    <citation type="submission" date="2023-03" db="EMBL/GenBank/DDBJ databases">
        <authorList>
            <person name="Steffen K."/>
            <person name="Cardenas P."/>
        </authorList>
    </citation>
    <scope>NUCLEOTIDE SEQUENCE</scope>
</reference>
<feature type="compositionally biased region" description="Polar residues" evidence="1">
    <location>
        <begin position="205"/>
        <end position="228"/>
    </location>
</feature>
<evidence type="ECO:0000313" key="3">
    <source>
        <dbReference type="Proteomes" id="UP001174909"/>
    </source>
</evidence>
<name>A0AA35SXV4_GEOBA</name>
<evidence type="ECO:0000313" key="2">
    <source>
        <dbReference type="EMBL" id="CAI8037282.1"/>
    </source>
</evidence>
<sequence>MPSVVDVAGGGGTGGPGYAIVPNSILGQSEVVTQIQGAMADLQGQLMSGAGAAIESAVLTENAQGSAALLPGQTTTAANAGIQDSIMTQTGVVGGDSIQDSIQDSIMGEGGPGAVAAAALLGQVGGGKTTGIQDSSQFLNPAASAAVPGNLIGGGGGASSGGGGEGPTSVSDIASQLISQYVASSQAVPAPFQAPATNAGMEQGQVESMQTDVVPQPAETTLPSSPNI</sequence>
<organism evidence="2 3">
    <name type="scientific">Geodia barretti</name>
    <name type="common">Barrett's horny sponge</name>
    <dbReference type="NCBI Taxonomy" id="519541"/>
    <lineage>
        <taxon>Eukaryota</taxon>
        <taxon>Metazoa</taxon>
        <taxon>Porifera</taxon>
        <taxon>Demospongiae</taxon>
        <taxon>Heteroscleromorpha</taxon>
        <taxon>Tetractinellida</taxon>
        <taxon>Astrophorina</taxon>
        <taxon>Geodiidae</taxon>
        <taxon>Geodia</taxon>
    </lineage>
</organism>
<dbReference type="AlphaFoldDB" id="A0AA35SXV4"/>
<evidence type="ECO:0000256" key="1">
    <source>
        <dbReference type="SAM" id="MobiDB-lite"/>
    </source>
</evidence>